<dbReference type="Gene3D" id="3.40.50.1820">
    <property type="entry name" value="alpha/beta hydrolase"/>
    <property type="match status" value="1"/>
</dbReference>
<sequence length="244" mass="27567">MRETFKQEKIGGRDVHIYLPPSYHQGAARFPVVYIQDGMTLVRDCLNLLEHKLRIKELPEIIFVGIVPIHRNDEYTPWPAPSLNGRSAGFGGMGEEYISYVADVLKPHMDQTYRTLSGPENTAMAGASLGGMISIYAAYQRPDLFGRIGAISASMWYEGMLAFIQNTEVPSCDQKLYMSVGSLEGVYKESIQRNMVENTHEAYRALIDNGFPEDKLKFTVEEGGTHDAMFFAKHFPEALRWLFT</sequence>
<proteinExistence type="predicted"/>
<comment type="caution">
    <text evidence="1">The sequence shown here is derived from an EMBL/GenBank/DDBJ whole genome shotgun (WGS) entry which is preliminary data.</text>
</comment>
<dbReference type="SUPFAM" id="SSF53474">
    <property type="entry name" value="alpha/beta-Hydrolases"/>
    <property type="match status" value="1"/>
</dbReference>
<reference evidence="2" key="1">
    <citation type="journal article" date="2019" name="Int. J. Syst. Evol. Microbiol.">
        <title>The Global Catalogue of Microorganisms (GCM) 10K type strain sequencing project: providing services to taxonomists for standard genome sequencing and annotation.</title>
        <authorList>
            <consortium name="The Broad Institute Genomics Platform"/>
            <consortium name="The Broad Institute Genome Sequencing Center for Infectious Disease"/>
            <person name="Wu L."/>
            <person name="Ma J."/>
        </authorList>
    </citation>
    <scope>NUCLEOTIDE SEQUENCE [LARGE SCALE GENOMIC DNA]</scope>
    <source>
        <strain evidence="2">KCTC 33849</strain>
    </source>
</reference>
<evidence type="ECO:0000313" key="1">
    <source>
        <dbReference type="EMBL" id="MFD2701839.1"/>
    </source>
</evidence>
<dbReference type="InterPro" id="IPR050583">
    <property type="entry name" value="Mycobacterial_A85_antigen"/>
</dbReference>
<dbReference type="PANTHER" id="PTHR48098:SF3">
    <property type="entry name" value="IRON(III) ENTEROBACTIN ESTERASE"/>
    <property type="match status" value="1"/>
</dbReference>
<keyword evidence="1" id="KW-0378">Hydrolase</keyword>
<dbReference type="GO" id="GO:0016787">
    <property type="term" value="F:hydrolase activity"/>
    <property type="evidence" value="ECO:0007669"/>
    <property type="project" value="UniProtKB-KW"/>
</dbReference>
<dbReference type="EMBL" id="JBHUMJ010000003">
    <property type="protein sequence ID" value="MFD2701839.1"/>
    <property type="molecule type" value="Genomic_DNA"/>
</dbReference>
<dbReference type="Pfam" id="PF00756">
    <property type="entry name" value="Esterase"/>
    <property type="match status" value="1"/>
</dbReference>
<dbReference type="InterPro" id="IPR000801">
    <property type="entry name" value="Esterase-like"/>
</dbReference>
<gene>
    <name evidence="1" type="ORF">ACFSVM_15355</name>
</gene>
<dbReference type="Proteomes" id="UP001597540">
    <property type="component" value="Unassembled WGS sequence"/>
</dbReference>
<accession>A0ABW5SR99</accession>
<organism evidence="1 2">
    <name type="scientific">Paenibacillus shunpengii</name>
    <dbReference type="NCBI Taxonomy" id="2054424"/>
    <lineage>
        <taxon>Bacteria</taxon>
        <taxon>Bacillati</taxon>
        <taxon>Bacillota</taxon>
        <taxon>Bacilli</taxon>
        <taxon>Bacillales</taxon>
        <taxon>Paenibacillaceae</taxon>
        <taxon>Paenibacillus</taxon>
    </lineage>
</organism>
<protein>
    <submittedName>
        <fullName evidence="1">Alpha/beta hydrolase</fullName>
    </submittedName>
</protein>
<dbReference type="PANTHER" id="PTHR48098">
    <property type="entry name" value="ENTEROCHELIN ESTERASE-RELATED"/>
    <property type="match status" value="1"/>
</dbReference>
<keyword evidence="2" id="KW-1185">Reference proteome</keyword>
<evidence type="ECO:0000313" key="2">
    <source>
        <dbReference type="Proteomes" id="UP001597540"/>
    </source>
</evidence>
<name>A0ABW5SR99_9BACL</name>
<dbReference type="InterPro" id="IPR029058">
    <property type="entry name" value="AB_hydrolase_fold"/>
</dbReference>
<dbReference type="RefSeq" id="WP_379263200.1">
    <property type="nucleotide sequence ID" value="NZ_JBHUMJ010000003.1"/>
</dbReference>